<comment type="caution">
    <text evidence="1">The sequence shown here is derived from an EMBL/GenBank/DDBJ whole genome shotgun (WGS) entry which is preliminary data.</text>
</comment>
<dbReference type="Proteomes" id="UP000718451">
    <property type="component" value="Unassembled WGS sequence"/>
</dbReference>
<reference evidence="1 2" key="1">
    <citation type="submission" date="2020-04" db="EMBL/GenBank/DDBJ databases">
        <authorList>
            <person name="Yoon J."/>
        </authorList>
    </citation>
    <scope>NUCLEOTIDE SEQUENCE [LARGE SCALE GENOMIC DNA]</scope>
    <source>
        <strain evidence="1 2">DJ-13</strain>
    </source>
</reference>
<gene>
    <name evidence="1" type="ORF">HCU67_06060</name>
</gene>
<evidence type="ECO:0000313" key="1">
    <source>
        <dbReference type="EMBL" id="NKI31502.1"/>
    </source>
</evidence>
<name>A0ABX1GNK1_9FLAO</name>
<proteinExistence type="predicted"/>
<protein>
    <submittedName>
        <fullName evidence="1">Alpha/beta hydrolase</fullName>
    </submittedName>
</protein>
<sequence>MNDYLHLYEAFIEFITHLGKKNKLAVRDLKRIFSKHFKDHQDSEDLLPLIKKLTLDNESDINSSFQKCIRICDELGPSREYYTLINILEHVVEDLVEKSDPKTTELTKNVLESFKRQIAQINLKIPKPPLFNMLLEGRSLVEWTSIYAFYPFIPKRIKGDGRPVLLIPPYLGDDYSTSFVRRYLTSLGFKTYKWDQGVNLIKSHYIPRLEEKLEDIFRTRGQKVNIVGWSGGGLFAKIMANRHPDMVEQIVTIGSPVWGVMDMKTPVNGVLEFFRGKSLKERNKRFLEELDPIPNVPITCIYTKTDGLLPWKHCMEAESFRKDIANIEVYGSHSGLGANVSVLLITANALQANIEGRTVEDTTTFIERFLYPFYWNKKKRSLFFLN</sequence>
<dbReference type="SUPFAM" id="SSF53474">
    <property type="entry name" value="alpha/beta-Hydrolases"/>
    <property type="match status" value="1"/>
</dbReference>
<organism evidence="1 2">
    <name type="scientific">Croceivirga thetidis</name>
    <dbReference type="NCBI Taxonomy" id="2721623"/>
    <lineage>
        <taxon>Bacteria</taxon>
        <taxon>Pseudomonadati</taxon>
        <taxon>Bacteroidota</taxon>
        <taxon>Flavobacteriia</taxon>
        <taxon>Flavobacteriales</taxon>
        <taxon>Flavobacteriaceae</taxon>
        <taxon>Croceivirga</taxon>
    </lineage>
</organism>
<dbReference type="GO" id="GO:0016787">
    <property type="term" value="F:hydrolase activity"/>
    <property type="evidence" value="ECO:0007669"/>
    <property type="project" value="UniProtKB-KW"/>
</dbReference>
<keyword evidence="2" id="KW-1185">Reference proteome</keyword>
<dbReference type="Gene3D" id="3.40.50.1820">
    <property type="entry name" value="alpha/beta hydrolase"/>
    <property type="match status" value="1"/>
</dbReference>
<keyword evidence="1" id="KW-0378">Hydrolase</keyword>
<dbReference type="InterPro" id="IPR029058">
    <property type="entry name" value="AB_hydrolase_fold"/>
</dbReference>
<accession>A0ABX1GNK1</accession>
<dbReference type="EMBL" id="JAAWWL010000001">
    <property type="protein sequence ID" value="NKI31502.1"/>
    <property type="molecule type" value="Genomic_DNA"/>
</dbReference>
<evidence type="ECO:0000313" key="2">
    <source>
        <dbReference type="Proteomes" id="UP000718451"/>
    </source>
</evidence>